<evidence type="ECO:0000256" key="7">
    <source>
        <dbReference type="RuleBase" id="RU003903"/>
    </source>
</evidence>
<dbReference type="InterPro" id="IPR036291">
    <property type="entry name" value="NAD(P)-bd_dom_sf"/>
</dbReference>
<dbReference type="InterPro" id="IPR008927">
    <property type="entry name" value="6-PGluconate_DH-like_C_sf"/>
</dbReference>
<dbReference type="PIRSF" id="PIRSF000193">
    <property type="entry name" value="Pyrrol-5-carb_rd"/>
    <property type="match status" value="1"/>
</dbReference>
<dbReference type="GO" id="GO:0004735">
    <property type="term" value="F:pyrroline-5-carboxylate reductase activity"/>
    <property type="evidence" value="ECO:0007669"/>
    <property type="project" value="UniProtKB-EC"/>
</dbReference>
<evidence type="ECO:0000256" key="1">
    <source>
        <dbReference type="ARBA" id="ARBA00005525"/>
    </source>
</evidence>
<reference evidence="10 11" key="1">
    <citation type="submission" date="2021-03" db="EMBL/GenBank/DDBJ databases">
        <title>Genomic Encyclopedia of Type Strains, Phase IV (KMG-IV): sequencing the most valuable type-strain genomes for metagenomic binning, comparative biology and taxonomic classification.</title>
        <authorList>
            <person name="Goeker M."/>
        </authorList>
    </citation>
    <scope>NUCLEOTIDE SEQUENCE [LARGE SCALE GENOMIC DNA]</scope>
    <source>
        <strain evidence="10 11">DSM 27512</strain>
    </source>
</reference>
<keyword evidence="2 5" id="KW-0641">Proline biosynthesis</keyword>
<protein>
    <recommendedName>
        <fullName evidence="5 6">Pyrroline-5-carboxylate reductase</fullName>
        <shortName evidence="5">P5C reductase</shortName>
        <shortName evidence="5">P5CR</shortName>
        <ecNumber evidence="5 6">1.5.1.2</ecNumber>
    </recommendedName>
    <alternativeName>
        <fullName evidence="5">PCA reductase</fullName>
    </alternativeName>
</protein>
<evidence type="ECO:0000259" key="8">
    <source>
        <dbReference type="Pfam" id="PF03807"/>
    </source>
</evidence>
<comment type="catalytic activity">
    <reaction evidence="5 7">
        <text>L-proline + NADP(+) = (S)-1-pyrroline-5-carboxylate + NADPH + 2 H(+)</text>
        <dbReference type="Rhea" id="RHEA:14109"/>
        <dbReference type="ChEBI" id="CHEBI:15378"/>
        <dbReference type="ChEBI" id="CHEBI:17388"/>
        <dbReference type="ChEBI" id="CHEBI:57783"/>
        <dbReference type="ChEBI" id="CHEBI:58349"/>
        <dbReference type="ChEBI" id="CHEBI:60039"/>
        <dbReference type="EC" id="1.5.1.2"/>
    </reaction>
</comment>
<sequence length="266" mass="28807">MNKKIGFIGCGNMSKAIIGGIKSSNISHELDIIASARDIKKLEQTKAEYKIDITLDNKEIAEKSDIIFLGVKPDMYEKIIEEIRDVISLESIIVTMAPGKTLSKIEECFKKGVKILRTMPNTPSLVSSGVTAICPNSKIDVDELNLLKKILGTFSLVEEIEEKHFDAVVAVSGSSPAYVFMFIEAMADAAVMQGLPRDKAYKFAAQSVMGSAKMVLETGKHPGELKDMVCSPGGTTIEAVATLEKNGLRNAVIEAMKTCAEKAGKM</sequence>
<accession>A0ABS4KH79</accession>
<keyword evidence="11" id="KW-1185">Reference proteome</keyword>
<dbReference type="RefSeq" id="WP_209658848.1">
    <property type="nucleotide sequence ID" value="NZ_JAGGLI010000003.1"/>
</dbReference>
<dbReference type="InterPro" id="IPR029036">
    <property type="entry name" value="P5CR_dimer"/>
</dbReference>
<feature type="domain" description="Pyrroline-5-carboxylate reductase catalytic N-terminal" evidence="8">
    <location>
        <begin position="4"/>
        <end position="97"/>
    </location>
</feature>
<gene>
    <name evidence="5" type="primary">proC</name>
    <name evidence="10" type="ORF">J2Z35_000405</name>
</gene>
<dbReference type="EMBL" id="JAGGLI010000003">
    <property type="protein sequence ID" value="MBP2026616.1"/>
    <property type="molecule type" value="Genomic_DNA"/>
</dbReference>
<dbReference type="Gene3D" id="3.40.50.720">
    <property type="entry name" value="NAD(P)-binding Rossmann-like Domain"/>
    <property type="match status" value="1"/>
</dbReference>
<evidence type="ECO:0000256" key="6">
    <source>
        <dbReference type="NCBIfam" id="TIGR00112"/>
    </source>
</evidence>
<dbReference type="PANTHER" id="PTHR11645:SF0">
    <property type="entry name" value="PYRROLINE-5-CARBOXYLATE REDUCTASE 3"/>
    <property type="match status" value="1"/>
</dbReference>
<dbReference type="Pfam" id="PF03807">
    <property type="entry name" value="F420_oxidored"/>
    <property type="match status" value="1"/>
</dbReference>
<dbReference type="PROSITE" id="PS00521">
    <property type="entry name" value="P5CR"/>
    <property type="match status" value="1"/>
</dbReference>
<evidence type="ECO:0000313" key="10">
    <source>
        <dbReference type="EMBL" id="MBP2026616.1"/>
    </source>
</evidence>
<evidence type="ECO:0000313" key="11">
    <source>
        <dbReference type="Proteomes" id="UP001314903"/>
    </source>
</evidence>
<evidence type="ECO:0000256" key="4">
    <source>
        <dbReference type="ARBA" id="ARBA00023002"/>
    </source>
</evidence>
<dbReference type="HAMAP" id="MF_01925">
    <property type="entry name" value="P5C_reductase"/>
    <property type="match status" value="1"/>
</dbReference>
<comment type="catalytic activity">
    <reaction evidence="5">
        <text>L-proline + NAD(+) = (S)-1-pyrroline-5-carboxylate + NADH + 2 H(+)</text>
        <dbReference type="Rhea" id="RHEA:14105"/>
        <dbReference type="ChEBI" id="CHEBI:15378"/>
        <dbReference type="ChEBI" id="CHEBI:17388"/>
        <dbReference type="ChEBI" id="CHEBI:57540"/>
        <dbReference type="ChEBI" id="CHEBI:57945"/>
        <dbReference type="ChEBI" id="CHEBI:60039"/>
        <dbReference type="EC" id="1.5.1.2"/>
    </reaction>
</comment>
<evidence type="ECO:0000256" key="5">
    <source>
        <dbReference type="HAMAP-Rule" id="MF_01925"/>
    </source>
</evidence>
<dbReference type="NCBIfam" id="TIGR00112">
    <property type="entry name" value="proC"/>
    <property type="match status" value="1"/>
</dbReference>
<dbReference type="SUPFAM" id="SSF48179">
    <property type="entry name" value="6-phosphogluconate dehydrogenase C-terminal domain-like"/>
    <property type="match status" value="1"/>
</dbReference>
<evidence type="ECO:0000256" key="2">
    <source>
        <dbReference type="ARBA" id="ARBA00022650"/>
    </source>
</evidence>
<keyword evidence="5" id="KW-0963">Cytoplasm</keyword>
<evidence type="ECO:0000259" key="9">
    <source>
        <dbReference type="Pfam" id="PF14748"/>
    </source>
</evidence>
<dbReference type="InterPro" id="IPR000304">
    <property type="entry name" value="Pyrroline-COOH_reductase"/>
</dbReference>
<name>A0ABS4KH79_9FIRM</name>
<dbReference type="InterPro" id="IPR053790">
    <property type="entry name" value="P5CR-like_CS"/>
</dbReference>
<dbReference type="Gene3D" id="1.10.3730.10">
    <property type="entry name" value="ProC C-terminal domain-like"/>
    <property type="match status" value="1"/>
</dbReference>
<comment type="similarity">
    <text evidence="1 5 7">Belongs to the pyrroline-5-carboxylate reductase family.</text>
</comment>
<dbReference type="InterPro" id="IPR028939">
    <property type="entry name" value="P5C_Rdtase_cat_N"/>
</dbReference>
<organism evidence="10 11">
    <name type="scientific">Acetoanaerobium pronyense</name>
    <dbReference type="NCBI Taxonomy" id="1482736"/>
    <lineage>
        <taxon>Bacteria</taxon>
        <taxon>Bacillati</taxon>
        <taxon>Bacillota</taxon>
        <taxon>Clostridia</taxon>
        <taxon>Peptostreptococcales</taxon>
        <taxon>Filifactoraceae</taxon>
        <taxon>Acetoanaerobium</taxon>
    </lineage>
</organism>
<proteinExistence type="inferred from homology"/>
<keyword evidence="4 5" id="KW-0560">Oxidoreductase</keyword>
<comment type="caution">
    <text evidence="10">The sequence shown here is derived from an EMBL/GenBank/DDBJ whole genome shotgun (WGS) entry which is preliminary data.</text>
</comment>
<comment type="pathway">
    <text evidence="5 7">Amino-acid biosynthesis; L-proline biosynthesis; L-proline from L-glutamate 5-semialdehyde: step 1/1.</text>
</comment>
<dbReference type="PANTHER" id="PTHR11645">
    <property type="entry name" value="PYRROLINE-5-CARBOXYLATE REDUCTASE"/>
    <property type="match status" value="1"/>
</dbReference>
<keyword evidence="3 5" id="KW-0521">NADP</keyword>
<dbReference type="EC" id="1.5.1.2" evidence="5 6"/>
<comment type="subcellular location">
    <subcellularLocation>
        <location evidence="5">Cytoplasm</location>
    </subcellularLocation>
</comment>
<keyword evidence="5 7" id="KW-0028">Amino-acid biosynthesis</keyword>
<dbReference type="Proteomes" id="UP001314903">
    <property type="component" value="Unassembled WGS sequence"/>
</dbReference>
<dbReference type="SUPFAM" id="SSF51735">
    <property type="entry name" value="NAD(P)-binding Rossmann-fold domains"/>
    <property type="match status" value="1"/>
</dbReference>
<feature type="domain" description="Pyrroline-5-carboxylate reductase dimerisation" evidence="9">
    <location>
        <begin position="162"/>
        <end position="266"/>
    </location>
</feature>
<comment type="function">
    <text evidence="5">Catalyzes the reduction of 1-pyrroline-5-carboxylate (PCA) to L-proline.</text>
</comment>
<evidence type="ECO:0000256" key="3">
    <source>
        <dbReference type="ARBA" id="ARBA00022857"/>
    </source>
</evidence>
<dbReference type="Pfam" id="PF14748">
    <property type="entry name" value="P5CR_dimer"/>
    <property type="match status" value="1"/>
</dbReference>